<dbReference type="CDD" id="cd21112">
    <property type="entry name" value="alphaLP-like"/>
    <property type="match status" value="1"/>
</dbReference>
<reference evidence="2 3" key="1">
    <citation type="submission" date="2020-03" db="EMBL/GenBank/DDBJ databases">
        <title>Whole genome shotgun sequence of Phytohabitans rumicis NBRC 108638.</title>
        <authorList>
            <person name="Komaki H."/>
            <person name="Tamura T."/>
        </authorList>
    </citation>
    <scope>NUCLEOTIDE SEQUENCE [LARGE SCALE GENOMIC DNA]</scope>
    <source>
        <strain evidence="2 3">NBRC 108638</strain>
    </source>
</reference>
<dbReference type="SUPFAM" id="SSF50494">
    <property type="entry name" value="Trypsin-like serine proteases"/>
    <property type="match status" value="1"/>
</dbReference>
<dbReference type="EMBL" id="BLPG01000001">
    <property type="protein sequence ID" value="GFJ88460.1"/>
    <property type="molecule type" value="Genomic_DNA"/>
</dbReference>
<comment type="caution">
    <text evidence="2">The sequence shown here is derived from an EMBL/GenBank/DDBJ whole genome shotgun (WGS) entry which is preliminary data.</text>
</comment>
<dbReference type="Proteomes" id="UP000482960">
    <property type="component" value="Unassembled WGS sequence"/>
</dbReference>
<evidence type="ECO:0000259" key="1">
    <source>
        <dbReference type="Pfam" id="PF00089"/>
    </source>
</evidence>
<dbReference type="AlphaFoldDB" id="A0A6V8KYK1"/>
<organism evidence="2 3">
    <name type="scientific">Phytohabitans rumicis</name>
    <dbReference type="NCBI Taxonomy" id="1076125"/>
    <lineage>
        <taxon>Bacteria</taxon>
        <taxon>Bacillati</taxon>
        <taxon>Actinomycetota</taxon>
        <taxon>Actinomycetes</taxon>
        <taxon>Micromonosporales</taxon>
        <taxon>Micromonosporaceae</taxon>
    </lineage>
</organism>
<proteinExistence type="predicted"/>
<dbReference type="GO" id="GO:0004252">
    <property type="term" value="F:serine-type endopeptidase activity"/>
    <property type="evidence" value="ECO:0007669"/>
    <property type="project" value="InterPro"/>
</dbReference>
<sequence>MEGGFVSAGHCGDEGDATATEVGQELVAQGQFQASSFPGNDFSFVATGDGITPVGEVNSFGGENAGAADRGEPLPVAGSQEAVVGTSVCKFGSTTGASCGEIQALGVTVRFADPEDGIGTVAVGGLIGTNVCAEPGDSGGSLLAGDQAQGVVSGGSGDCDQGGETFFQPVNEILETLGLTLITSS</sequence>
<dbReference type="GO" id="GO:0006508">
    <property type="term" value="P:proteolysis"/>
    <property type="evidence" value="ECO:0007669"/>
    <property type="project" value="InterPro"/>
</dbReference>
<dbReference type="InterPro" id="IPR043504">
    <property type="entry name" value="Peptidase_S1_PA_chymotrypsin"/>
</dbReference>
<dbReference type="InterPro" id="IPR009003">
    <property type="entry name" value="Peptidase_S1_PA"/>
</dbReference>
<feature type="domain" description="Peptidase S1" evidence="1">
    <location>
        <begin position="66"/>
        <end position="174"/>
    </location>
</feature>
<dbReference type="Pfam" id="PF00089">
    <property type="entry name" value="Trypsin"/>
    <property type="match status" value="1"/>
</dbReference>
<keyword evidence="3" id="KW-1185">Reference proteome</keyword>
<accession>A0A6V8KYK1</accession>
<dbReference type="InterPro" id="IPR001254">
    <property type="entry name" value="Trypsin_dom"/>
</dbReference>
<dbReference type="Gene3D" id="2.40.10.10">
    <property type="entry name" value="Trypsin-like serine proteases"/>
    <property type="match status" value="2"/>
</dbReference>
<name>A0A6V8KYK1_9ACTN</name>
<dbReference type="RefSeq" id="WP_308785345.1">
    <property type="nucleotide sequence ID" value="NZ_BLPG01000001.1"/>
</dbReference>
<gene>
    <name evidence="2" type="ORF">Prum_021020</name>
</gene>
<evidence type="ECO:0000313" key="2">
    <source>
        <dbReference type="EMBL" id="GFJ88460.1"/>
    </source>
</evidence>
<evidence type="ECO:0000313" key="3">
    <source>
        <dbReference type="Proteomes" id="UP000482960"/>
    </source>
</evidence>
<protein>
    <recommendedName>
        <fullName evidence="1">Peptidase S1 domain-containing protein</fullName>
    </recommendedName>
</protein>
<reference evidence="2 3" key="2">
    <citation type="submission" date="2020-03" db="EMBL/GenBank/DDBJ databases">
        <authorList>
            <person name="Ichikawa N."/>
            <person name="Kimura A."/>
            <person name="Kitahashi Y."/>
            <person name="Uohara A."/>
        </authorList>
    </citation>
    <scope>NUCLEOTIDE SEQUENCE [LARGE SCALE GENOMIC DNA]</scope>
    <source>
        <strain evidence="2 3">NBRC 108638</strain>
    </source>
</reference>